<comment type="caution">
    <text evidence="1">The sequence shown here is derived from an EMBL/GenBank/DDBJ whole genome shotgun (WGS) entry which is preliminary data.</text>
</comment>
<dbReference type="AlphaFoldDB" id="A0A8K1LH46"/>
<name>A0A8K1LH46_9PASS</name>
<keyword evidence="2" id="KW-1185">Reference proteome</keyword>
<dbReference type="EMBL" id="SWJQ01000491">
    <property type="protein sequence ID" value="TRZ13652.1"/>
    <property type="molecule type" value="Genomic_DNA"/>
</dbReference>
<organism evidence="1 2">
    <name type="scientific">Zosterops borbonicus</name>
    <dbReference type="NCBI Taxonomy" id="364589"/>
    <lineage>
        <taxon>Eukaryota</taxon>
        <taxon>Metazoa</taxon>
        <taxon>Chordata</taxon>
        <taxon>Craniata</taxon>
        <taxon>Vertebrata</taxon>
        <taxon>Euteleostomi</taxon>
        <taxon>Archelosauria</taxon>
        <taxon>Archosauria</taxon>
        <taxon>Dinosauria</taxon>
        <taxon>Saurischia</taxon>
        <taxon>Theropoda</taxon>
        <taxon>Coelurosauria</taxon>
        <taxon>Aves</taxon>
        <taxon>Neognathae</taxon>
        <taxon>Neoaves</taxon>
        <taxon>Telluraves</taxon>
        <taxon>Australaves</taxon>
        <taxon>Passeriformes</taxon>
        <taxon>Sylvioidea</taxon>
        <taxon>Zosteropidae</taxon>
        <taxon>Zosterops</taxon>
    </lineage>
</organism>
<dbReference type="OrthoDB" id="9395480at2759"/>
<dbReference type="Proteomes" id="UP000796761">
    <property type="component" value="Unassembled WGS sequence"/>
</dbReference>
<protein>
    <submittedName>
        <fullName evidence="1">Uncharacterized protein</fullName>
    </submittedName>
</protein>
<proteinExistence type="predicted"/>
<evidence type="ECO:0000313" key="1">
    <source>
        <dbReference type="EMBL" id="TRZ13652.1"/>
    </source>
</evidence>
<gene>
    <name evidence="1" type="ORF">HGM15179_013468</name>
</gene>
<sequence>MEALGGAEIYLKPVEETHYGAGRCLKEGCEPVGSPCWSRLFLKDCTPWKGPMLEQFMKNCNLWERLMLEKFVEDWLLWEGPHTEDGERLLSLRGKQQQKQRVMN</sequence>
<reference evidence="1" key="1">
    <citation type="submission" date="2019-04" db="EMBL/GenBank/DDBJ databases">
        <title>Genome assembly of Zosterops borbonicus 15179.</title>
        <authorList>
            <person name="Leroy T."/>
            <person name="Anselmetti Y."/>
            <person name="Tilak M.-K."/>
            <person name="Nabholz B."/>
        </authorList>
    </citation>
    <scope>NUCLEOTIDE SEQUENCE</scope>
    <source>
        <strain evidence="1">HGM_15179</strain>
        <tissue evidence="1">Muscle</tissue>
    </source>
</reference>
<evidence type="ECO:0000313" key="2">
    <source>
        <dbReference type="Proteomes" id="UP000796761"/>
    </source>
</evidence>
<accession>A0A8K1LH46</accession>